<evidence type="ECO:0000313" key="8">
    <source>
        <dbReference type="Proteomes" id="UP000598271"/>
    </source>
</evidence>
<feature type="transmembrane region" description="Helical" evidence="5">
    <location>
        <begin position="113"/>
        <end position="135"/>
    </location>
</feature>
<comment type="caution">
    <text evidence="7">The sequence shown here is derived from an EMBL/GenBank/DDBJ whole genome shotgun (WGS) entry which is preliminary data.</text>
</comment>
<dbReference type="Gene3D" id="1.20.1250.20">
    <property type="entry name" value="MFS general substrate transporter like domains"/>
    <property type="match status" value="2"/>
</dbReference>
<feature type="transmembrane region" description="Helical" evidence="5">
    <location>
        <begin position="87"/>
        <end position="107"/>
    </location>
</feature>
<feature type="transmembrane region" description="Helical" evidence="5">
    <location>
        <begin position="147"/>
        <end position="166"/>
    </location>
</feature>
<dbReference type="AlphaFoldDB" id="A0A8J3GA67"/>
<evidence type="ECO:0000256" key="2">
    <source>
        <dbReference type="ARBA" id="ARBA00022692"/>
    </source>
</evidence>
<feature type="transmembrane region" description="Helical" evidence="5">
    <location>
        <begin position="20"/>
        <end position="40"/>
    </location>
</feature>
<evidence type="ECO:0000256" key="5">
    <source>
        <dbReference type="SAM" id="Phobius"/>
    </source>
</evidence>
<sequence length="412" mass="44667">MSAQQTENPSVISQLLRIPVLVAALGYMVDMYDLFLFSVVRVPSLQELGVSGDQLLPEGIILLNWQMAGLLIGGVLWGVLGDKRGRLSVLFGSIVMYSLANIGNGFVNSLEMYAVLRFIAGVGLAGELGAGITLVTEVLPKEIRGYGTTLVATLGVLGAILAYFVADLFQWRVSYFVGGGLGLTLLILRFNVFESGMFQHLKEKAVNRGDILSIFTDPTRLRKYFMAIVVGLPIWFVVGILITFSPEFGAAKGIEGINAGKAVMLAFTGQVFGDIFSGLLSQYLKSRKQVIGLFIVLSVVMMTLYLLLPVSEAFSFYMLCAFLGFCNGYWTLFITIAAELFGTNIRATVATTIPNFVRGATIPFASLFVWLKGSMGVIQAGLVLGIAVAVIALLSLAFIEETFTKDLDYVEE</sequence>
<evidence type="ECO:0000313" key="7">
    <source>
        <dbReference type="EMBL" id="GHB80798.1"/>
    </source>
</evidence>
<dbReference type="InterPro" id="IPR011701">
    <property type="entry name" value="MFS"/>
</dbReference>
<feature type="transmembrane region" description="Helical" evidence="5">
    <location>
        <begin position="314"/>
        <end position="341"/>
    </location>
</feature>
<keyword evidence="4 5" id="KW-0472">Membrane</keyword>
<name>A0A8J3GA67_9BACT</name>
<feature type="transmembrane region" description="Helical" evidence="5">
    <location>
        <begin position="377"/>
        <end position="399"/>
    </location>
</feature>
<protein>
    <submittedName>
        <fullName evidence="7">MFS transporter</fullName>
    </submittedName>
</protein>
<dbReference type="PROSITE" id="PS50850">
    <property type="entry name" value="MFS"/>
    <property type="match status" value="1"/>
</dbReference>
<feature type="domain" description="Major facilitator superfamily (MFS) profile" evidence="6">
    <location>
        <begin position="19"/>
        <end position="403"/>
    </location>
</feature>
<organism evidence="7 8">
    <name type="scientific">Persicitalea jodogahamensis</name>
    <dbReference type="NCBI Taxonomy" id="402147"/>
    <lineage>
        <taxon>Bacteria</taxon>
        <taxon>Pseudomonadati</taxon>
        <taxon>Bacteroidota</taxon>
        <taxon>Cytophagia</taxon>
        <taxon>Cytophagales</taxon>
        <taxon>Spirosomataceae</taxon>
        <taxon>Persicitalea</taxon>
    </lineage>
</organism>
<dbReference type="PANTHER" id="PTHR23508">
    <property type="entry name" value="CARBOXYLIC ACID TRANSPORTER PROTEIN HOMOLOG"/>
    <property type="match status" value="1"/>
</dbReference>
<dbReference type="PANTHER" id="PTHR23508:SF10">
    <property type="entry name" value="CARBOXYLIC ACID TRANSPORTER PROTEIN HOMOLOG"/>
    <property type="match status" value="1"/>
</dbReference>
<feature type="transmembrane region" description="Helical" evidence="5">
    <location>
        <begin position="60"/>
        <end position="80"/>
    </location>
</feature>
<dbReference type="InterPro" id="IPR036259">
    <property type="entry name" value="MFS_trans_sf"/>
</dbReference>
<feature type="transmembrane region" description="Helical" evidence="5">
    <location>
        <begin position="353"/>
        <end position="371"/>
    </location>
</feature>
<accession>A0A8J3GA67</accession>
<dbReference type="Proteomes" id="UP000598271">
    <property type="component" value="Unassembled WGS sequence"/>
</dbReference>
<keyword evidence="2 5" id="KW-0812">Transmembrane</keyword>
<evidence type="ECO:0000256" key="4">
    <source>
        <dbReference type="ARBA" id="ARBA00023136"/>
    </source>
</evidence>
<reference evidence="7 8" key="1">
    <citation type="journal article" date="2014" name="Int. J. Syst. Evol. Microbiol.">
        <title>Complete genome sequence of Corynebacterium casei LMG S-19264T (=DSM 44701T), isolated from a smear-ripened cheese.</title>
        <authorList>
            <consortium name="US DOE Joint Genome Institute (JGI-PGF)"/>
            <person name="Walter F."/>
            <person name="Albersmeier A."/>
            <person name="Kalinowski J."/>
            <person name="Ruckert C."/>
        </authorList>
    </citation>
    <scope>NUCLEOTIDE SEQUENCE [LARGE SCALE GENOMIC DNA]</scope>
    <source>
        <strain evidence="7 8">KCTC 12866</strain>
    </source>
</reference>
<feature type="transmembrane region" description="Helical" evidence="5">
    <location>
        <begin position="172"/>
        <end position="192"/>
    </location>
</feature>
<feature type="transmembrane region" description="Helical" evidence="5">
    <location>
        <begin position="290"/>
        <end position="308"/>
    </location>
</feature>
<feature type="transmembrane region" description="Helical" evidence="5">
    <location>
        <begin position="264"/>
        <end position="283"/>
    </location>
</feature>
<dbReference type="GO" id="GO:0046943">
    <property type="term" value="F:carboxylic acid transmembrane transporter activity"/>
    <property type="evidence" value="ECO:0007669"/>
    <property type="project" value="TreeGrafter"/>
</dbReference>
<feature type="transmembrane region" description="Helical" evidence="5">
    <location>
        <begin position="224"/>
        <end position="244"/>
    </location>
</feature>
<evidence type="ECO:0000259" key="6">
    <source>
        <dbReference type="PROSITE" id="PS50850"/>
    </source>
</evidence>
<dbReference type="InterPro" id="IPR020846">
    <property type="entry name" value="MFS_dom"/>
</dbReference>
<evidence type="ECO:0000256" key="1">
    <source>
        <dbReference type="ARBA" id="ARBA00004141"/>
    </source>
</evidence>
<dbReference type="RefSeq" id="WP_189566380.1">
    <property type="nucleotide sequence ID" value="NZ_BMXF01000004.1"/>
</dbReference>
<evidence type="ECO:0000256" key="3">
    <source>
        <dbReference type="ARBA" id="ARBA00022989"/>
    </source>
</evidence>
<dbReference type="EMBL" id="BMXF01000004">
    <property type="protein sequence ID" value="GHB80798.1"/>
    <property type="molecule type" value="Genomic_DNA"/>
</dbReference>
<keyword evidence="8" id="KW-1185">Reference proteome</keyword>
<dbReference type="Pfam" id="PF07690">
    <property type="entry name" value="MFS_1"/>
    <property type="match status" value="1"/>
</dbReference>
<dbReference type="SUPFAM" id="SSF103473">
    <property type="entry name" value="MFS general substrate transporter"/>
    <property type="match status" value="1"/>
</dbReference>
<dbReference type="GO" id="GO:0005886">
    <property type="term" value="C:plasma membrane"/>
    <property type="evidence" value="ECO:0007669"/>
    <property type="project" value="TreeGrafter"/>
</dbReference>
<proteinExistence type="predicted"/>
<gene>
    <name evidence="7" type="ORF">GCM10007390_39190</name>
</gene>
<keyword evidence="3 5" id="KW-1133">Transmembrane helix</keyword>
<comment type="subcellular location">
    <subcellularLocation>
        <location evidence="1">Membrane</location>
        <topology evidence="1">Multi-pass membrane protein</topology>
    </subcellularLocation>
</comment>